<dbReference type="PROSITE" id="PS50075">
    <property type="entry name" value="CARRIER"/>
    <property type="match status" value="1"/>
</dbReference>
<sequence length="87" mass="9609">MSERETAMKAFVVSFLIERAARLGFDGLEVDGDFDFFESGLLDSFGLIELIDSVESSFNLQVDFTDMDPDAFTTVDGLVKSLLSTEP</sequence>
<dbReference type="InterPro" id="IPR036736">
    <property type="entry name" value="ACP-like_sf"/>
</dbReference>
<dbReference type="Gene3D" id="1.10.1200.10">
    <property type="entry name" value="ACP-like"/>
    <property type="match status" value="1"/>
</dbReference>
<organism evidence="2">
    <name type="scientific">freshwater metagenome</name>
    <dbReference type="NCBI Taxonomy" id="449393"/>
    <lineage>
        <taxon>unclassified sequences</taxon>
        <taxon>metagenomes</taxon>
        <taxon>ecological metagenomes</taxon>
    </lineage>
</organism>
<dbReference type="EMBL" id="CAFAAI010000134">
    <property type="protein sequence ID" value="CAB4798244.1"/>
    <property type="molecule type" value="Genomic_DNA"/>
</dbReference>
<accession>A0A6J6XRS6</accession>
<protein>
    <submittedName>
        <fullName evidence="2">Unannotated protein</fullName>
    </submittedName>
</protein>
<reference evidence="2" key="1">
    <citation type="submission" date="2020-05" db="EMBL/GenBank/DDBJ databases">
        <authorList>
            <person name="Chiriac C."/>
            <person name="Salcher M."/>
            <person name="Ghai R."/>
            <person name="Kavagutti S V."/>
        </authorList>
    </citation>
    <scope>NUCLEOTIDE SEQUENCE</scope>
</reference>
<dbReference type="Pfam" id="PF00550">
    <property type="entry name" value="PP-binding"/>
    <property type="match status" value="1"/>
</dbReference>
<proteinExistence type="predicted"/>
<feature type="domain" description="Carrier" evidence="1">
    <location>
        <begin position="2"/>
        <end position="86"/>
    </location>
</feature>
<evidence type="ECO:0000313" key="2">
    <source>
        <dbReference type="EMBL" id="CAB4798244.1"/>
    </source>
</evidence>
<name>A0A6J6XRS6_9ZZZZ</name>
<gene>
    <name evidence="2" type="ORF">UFOPK2992_00866</name>
</gene>
<evidence type="ECO:0000259" key="1">
    <source>
        <dbReference type="PROSITE" id="PS50075"/>
    </source>
</evidence>
<dbReference type="AlphaFoldDB" id="A0A6J6XRS6"/>
<dbReference type="InterPro" id="IPR009081">
    <property type="entry name" value="PP-bd_ACP"/>
</dbReference>
<dbReference type="SUPFAM" id="SSF47336">
    <property type="entry name" value="ACP-like"/>
    <property type="match status" value="1"/>
</dbReference>